<gene>
    <name evidence="4" type="ORF">GDO78_022829</name>
</gene>
<dbReference type="Proteomes" id="UP000770717">
    <property type="component" value="Unassembled WGS sequence"/>
</dbReference>
<protein>
    <recommendedName>
        <fullName evidence="3">Ig-like domain-containing protein</fullName>
    </recommendedName>
</protein>
<feature type="non-terminal residue" evidence="4">
    <location>
        <position position="324"/>
    </location>
</feature>
<feature type="domain" description="Ig-like" evidence="3">
    <location>
        <begin position="179"/>
        <end position="256"/>
    </location>
</feature>
<dbReference type="AlphaFoldDB" id="A0A8J6JRK6"/>
<name>A0A8J6JRK6_ELECQ</name>
<keyword evidence="2" id="KW-1015">Disulfide bond</keyword>
<dbReference type="SMART" id="SM00409">
    <property type="entry name" value="IG"/>
    <property type="match status" value="3"/>
</dbReference>
<dbReference type="GO" id="GO:0004888">
    <property type="term" value="F:transmembrane signaling receptor activity"/>
    <property type="evidence" value="ECO:0007669"/>
    <property type="project" value="TreeGrafter"/>
</dbReference>
<dbReference type="OrthoDB" id="10012075at2759"/>
<dbReference type="PANTHER" id="PTHR11481:SF64">
    <property type="entry name" value="FC RECEPTOR-LIKE PROTEIN 4"/>
    <property type="match status" value="1"/>
</dbReference>
<evidence type="ECO:0000313" key="4">
    <source>
        <dbReference type="EMBL" id="KAG9468395.1"/>
    </source>
</evidence>
<dbReference type="InterPro" id="IPR013783">
    <property type="entry name" value="Ig-like_fold"/>
</dbReference>
<dbReference type="InterPro" id="IPR003599">
    <property type="entry name" value="Ig_sub"/>
</dbReference>
<keyword evidence="5" id="KW-1185">Reference proteome</keyword>
<sequence>AAIRPAVTFSPNYKKIFTAESITMTCDGGSTIGGGTNYIWYKDYSPVHNGKSYTIQSARTSDSGSYRCQTSTGEISDPAGLDVSNGWVILQTPLYVYEGDEINITCHQHLIFPGGQTRFYKDNRVIRGWTDNAEYYIGRVEGTTAGTYRCQKEVDHDLLQYLHDDDEATVSVKELLTTPTITVTPQPVLQKDNMTLTCEKRLPPARQNTQLRFAFYREGWIVQNFSIKDIYEVYNVQLEHSGKYSCEVETTDGRLRKRSGERLLQIKGEDGHWLCLLHGRSSFSTWSMDEMSFGESVKSPHILYFPSIAFIFSASFTSKYYGDQ</sequence>
<dbReference type="InterPro" id="IPR050488">
    <property type="entry name" value="Ig_Fc_receptor"/>
</dbReference>
<evidence type="ECO:0000256" key="2">
    <source>
        <dbReference type="ARBA" id="ARBA00023157"/>
    </source>
</evidence>
<dbReference type="Pfam" id="PF13895">
    <property type="entry name" value="Ig_2"/>
    <property type="match status" value="3"/>
</dbReference>
<feature type="domain" description="Ig-like" evidence="3">
    <location>
        <begin position="5"/>
        <end position="84"/>
    </location>
</feature>
<evidence type="ECO:0000259" key="3">
    <source>
        <dbReference type="PROSITE" id="PS50835"/>
    </source>
</evidence>
<comment type="caution">
    <text evidence="4">The sequence shown here is derived from an EMBL/GenBank/DDBJ whole genome shotgun (WGS) entry which is preliminary data.</text>
</comment>
<dbReference type="Gene3D" id="2.60.40.10">
    <property type="entry name" value="Immunoglobulins"/>
    <property type="match status" value="3"/>
</dbReference>
<proteinExistence type="predicted"/>
<dbReference type="InterPro" id="IPR036179">
    <property type="entry name" value="Ig-like_dom_sf"/>
</dbReference>
<dbReference type="InterPro" id="IPR007110">
    <property type="entry name" value="Ig-like_dom"/>
</dbReference>
<dbReference type="PANTHER" id="PTHR11481">
    <property type="entry name" value="IMMUNOGLOBULIN FC RECEPTOR"/>
    <property type="match status" value="1"/>
</dbReference>
<evidence type="ECO:0000313" key="5">
    <source>
        <dbReference type="Proteomes" id="UP000770717"/>
    </source>
</evidence>
<dbReference type="GO" id="GO:0007166">
    <property type="term" value="P:cell surface receptor signaling pathway"/>
    <property type="evidence" value="ECO:0007669"/>
    <property type="project" value="TreeGrafter"/>
</dbReference>
<dbReference type="GO" id="GO:0006955">
    <property type="term" value="P:immune response"/>
    <property type="evidence" value="ECO:0007669"/>
    <property type="project" value="TreeGrafter"/>
</dbReference>
<accession>A0A8J6JRK6</accession>
<evidence type="ECO:0000256" key="1">
    <source>
        <dbReference type="ARBA" id="ARBA00022729"/>
    </source>
</evidence>
<dbReference type="EMBL" id="WNTK01000898">
    <property type="protein sequence ID" value="KAG9468395.1"/>
    <property type="molecule type" value="Genomic_DNA"/>
</dbReference>
<organism evidence="4 5">
    <name type="scientific">Eleutherodactylus coqui</name>
    <name type="common">Puerto Rican coqui</name>
    <dbReference type="NCBI Taxonomy" id="57060"/>
    <lineage>
        <taxon>Eukaryota</taxon>
        <taxon>Metazoa</taxon>
        <taxon>Chordata</taxon>
        <taxon>Craniata</taxon>
        <taxon>Vertebrata</taxon>
        <taxon>Euteleostomi</taxon>
        <taxon>Amphibia</taxon>
        <taxon>Batrachia</taxon>
        <taxon>Anura</taxon>
        <taxon>Neobatrachia</taxon>
        <taxon>Hyloidea</taxon>
        <taxon>Eleutherodactylidae</taxon>
        <taxon>Eleutherodactylinae</taxon>
        <taxon>Eleutherodactylus</taxon>
        <taxon>Eleutherodactylus</taxon>
    </lineage>
</organism>
<dbReference type="PROSITE" id="PS50835">
    <property type="entry name" value="IG_LIKE"/>
    <property type="match status" value="2"/>
</dbReference>
<keyword evidence="1" id="KW-0732">Signal</keyword>
<dbReference type="GO" id="GO:0009897">
    <property type="term" value="C:external side of plasma membrane"/>
    <property type="evidence" value="ECO:0007669"/>
    <property type="project" value="TreeGrafter"/>
</dbReference>
<reference evidence="4" key="1">
    <citation type="thesis" date="2020" institute="ProQuest LLC" country="789 East Eisenhower Parkway, Ann Arbor, MI, USA">
        <title>Comparative Genomics and Chromosome Evolution.</title>
        <authorList>
            <person name="Mudd A.B."/>
        </authorList>
    </citation>
    <scope>NUCLEOTIDE SEQUENCE</scope>
    <source>
        <strain evidence="4">HN-11 Male</strain>
        <tissue evidence="4">Kidney and liver</tissue>
    </source>
</reference>
<dbReference type="SUPFAM" id="SSF48726">
    <property type="entry name" value="Immunoglobulin"/>
    <property type="match status" value="3"/>
</dbReference>